<sequence length="187" mass="20905">GDEETGTLGSSSLPTFQFDDCLEKIEKLGQKKPVQVYIKKIRMGLETGEEQVILHDDDEDEQNDQLQNAHDTPIDVFDQLLEQQLSQVQTSQTSVPTTPTTSLQDRPPLPPSSQNQNVVQLTDEQKERILRNRLLAEERKLARMKAKREIELAAQEPSTSFSVTTNTSPAVNSGTINDTNSKNCRGI</sequence>
<evidence type="ECO:0000313" key="10">
    <source>
        <dbReference type="Proteomes" id="UP001233999"/>
    </source>
</evidence>
<feature type="region of interest" description="Disordered" evidence="7">
    <location>
        <begin position="161"/>
        <end position="187"/>
    </location>
</feature>
<feature type="compositionally biased region" description="Polar residues" evidence="7">
    <location>
        <begin position="112"/>
        <end position="122"/>
    </location>
</feature>
<accession>A0AAD8AFB0</accession>
<proteinExistence type="inferred from homology"/>
<dbReference type="AlphaFoldDB" id="A0AAD8AFB0"/>
<feature type="non-terminal residue" evidence="9">
    <location>
        <position position="1"/>
    </location>
</feature>
<dbReference type="GO" id="GO:0006974">
    <property type="term" value="P:DNA damage response"/>
    <property type="evidence" value="ECO:0007669"/>
    <property type="project" value="UniProtKB-KW"/>
</dbReference>
<dbReference type="PANTHER" id="PTHR13220">
    <property type="entry name" value="TIMELESS INTERACTING-RELATED"/>
    <property type="match status" value="1"/>
</dbReference>
<dbReference type="GO" id="GO:0031297">
    <property type="term" value="P:replication fork processing"/>
    <property type="evidence" value="ECO:0007669"/>
    <property type="project" value="UniProtKB-UniRule"/>
</dbReference>
<evidence type="ECO:0000256" key="3">
    <source>
        <dbReference type="ARBA" id="ARBA00022763"/>
    </source>
</evidence>
<evidence type="ECO:0000256" key="4">
    <source>
        <dbReference type="ARBA" id="ARBA00023242"/>
    </source>
</evidence>
<name>A0AAD8AFB0_DIPPU</name>
<dbReference type="InterPro" id="IPR040038">
    <property type="entry name" value="TIPIN/Csm3/Swi3"/>
</dbReference>
<dbReference type="GO" id="GO:0031298">
    <property type="term" value="C:replication fork protection complex"/>
    <property type="evidence" value="ECO:0007669"/>
    <property type="project" value="TreeGrafter"/>
</dbReference>
<dbReference type="GO" id="GO:0000076">
    <property type="term" value="P:DNA replication checkpoint signaling"/>
    <property type="evidence" value="ECO:0007669"/>
    <property type="project" value="UniProtKB-UniRule"/>
</dbReference>
<evidence type="ECO:0000259" key="8">
    <source>
        <dbReference type="Pfam" id="PF07962"/>
    </source>
</evidence>
<dbReference type="PANTHER" id="PTHR13220:SF11">
    <property type="entry name" value="TIMELESS-INTERACTING PROTEIN"/>
    <property type="match status" value="1"/>
</dbReference>
<evidence type="ECO:0000256" key="1">
    <source>
        <dbReference type="ARBA" id="ARBA00004123"/>
    </source>
</evidence>
<comment type="subcellular location">
    <subcellularLocation>
        <location evidence="1 6">Nucleus</location>
    </subcellularLocation>
</comment>
<dbReference type="Proteomes" id="UP001233999">
    <property type="component" value="Unassembled WGS sequence"/>
</dbReference>
<feature type="domain" description="Chromosome segregation in meiosis protein 3" evidence="8">
    <location>
        <begin position="14"/>
        <end position="44"/>
    </location>
</feature>
<reference evidence="9" key="2">
    <citation type="submission" date="2023-05" db="EMBL/GenBank/DDBJ databases">
        <authorList>
            <person name="Fouks B."/>
        </authorList>
    </citation>
    <scope>NUCLEOTIDE SEQUENCE</scope>
    <source>
        <strain evidence="9">Stay&amp;Tobe</strain>
        <tissue evidence="9">Testes</tissue>
    </source>
</reference>
<feature type="region of interest" description="Disordered" evidence="7">
    <location>
        <begin position="85"/>
        <end position="124"/>
    </location>
</feature>
<evidence type="ECO:0000256" key="2">
    <source>
        <dbReference type="ARBA" id="ARBA00006075"/>
    </source>
</evidence>
<dbReference type="InterPro" id="IPR012923">
    <property type="entry name" value="Csm3"/>
</dbReference>
<evidence type="ECO:0000256" key="7">
    <source>
        <dbReference type="SAM" id="MobiDB-lite"/>
    </source>
</evidence>
<evidence type="ECO:0000256" key="5">
    <source>
        <dbReference type="ARBA" id="ARBA00023306"/>
    </source>
</evidence>
<reference evidence="9" key="1">
    <citation type="journal article" date="2023" name="IScience">
        <title>Live-bearing cockroach genome reveals convergent evolutionary mechanisms linked to viviparity in insects and beyond.</title>
        <authorList>
            <person name="Fouks B."/>
            <person name="Harrison M.C."/>
            <person name="Mikhailova A.A."/>
            <person name="Marchal E."/>
            <person name="English S."/>
            <person name="Carruthers M."/>
            <person name="Jennings E.C."/>
            <person name="Chiamaka E.L."/>
            <person name="Frigard R.A."/>
            <person name="Pippel M."/>
            <person name="Attardo G.M."/>
            <person name="Benoit J.B."/>
            <person name="Bornberg-Bauer E."/>
            <person name="Tobe S.S."/>
        </authorList>
    </citation>
    <scope>NUCLEOTIDE SEQUENCE</scope>
    <source>
        <strain evidence="9">Stay&amp;Tobe</strain>
    </source>
</reference>
<keyword evidence="10" id="KW-1185">Reference proteome</keyword>
<comment type="similarity">
    <text evidence="2 6">Belongs to the CSM3 family.</text>
</comment>
<dbReference type="Pfam" id="PF07962">
    <property type="entry name" value="Swi3"/>
    <property type="match status" value="1"/>
</dbReference>
<keyword evidence="5 6" id="KW-0131">Cell cycle</keyword>
<comment type="caution">
    <text evidence="9">The sequence shown here is derived from an EMBL/GenBank/DDBJ whole genome shotgun (WGS) entry which is preliminary data.</text>
</comment>
<keyword evidence="3 6" id="KW-0227">DNA damage</keyword>
<evidence type="ECO:0000256" key="6">
    <source>
        <dbReference type="RuleBase" id="RU366049"/>
    </source>
</evidence>
<dbReference type="GO" id="GO:0043111">
    <property type="term" value="P:replication fork arrest"/>
    <property type="evidence" value="ECO:0007669"/>
    <property type="project" value="TreeGrafter"/>
</dbReference>
<organism evidence="9 10">
    <name type="scientific">Diploptera punctata</name>
    <name type="common">Pacific beetle cockroach</name>
    <dbReference type="NCBI Taxonomy" id="6984"/>
    <lineage>
        <taxon>Eukaryota</taxon>
        <taxon>Metazoa</taxon>
        <taxon>Ecdysozoa</taxon>
        <taxon>Arthropoda</taxon>
        <taxon>Hexapoda</taxon>
        <taxon>Insecta</taxon>
        <taxon>Pterygota</taxon>
        <taxon>Neoptera</taxon>
        <taxon>Polyneoptera</taxon>
        <taxon>Dictyoptera</taxon>
        <taxon>Blattodea</taxon>
        <taxon>Blaberoidea</taxon>
        <taxon>Blaberidae</taxon>
        <taxon>Diplopterinae</taxon>
        <taxon>Diploptera</taxon>
    </lineage>
</organism>
<comment type="function">
    <text evidence="6">Plays an important role in the control of DNA replication and the maintenance of replication fork stability.</text>
</comment>
<gene>
    <name evidence="9" type="ORF">L9F63_026900</name>
</gene>
<dbReference type="GO" id="GO:0003677">
    <property type="term" value="F:DNA binding"/>
    <property type="evidence" value="ECO:0007669"/>
    <property type="project" value="TreeGrafter"/>
</dbReference>
<protein>
    <recommendedName>
        <fullName evidence="6">TIMELESS-interacting protein</fullName>
    </recommendedName>
</protein>
<keyword evidence="4 6" id="KW-0539">Nucleus</keyword>
<dbReference type="EMBL" id="JASPKZ010001540">
    <property type="protein sequence ID" value="KAJ9597995.1"/>
    <property type="molecule type" value="Genomic_DNA"/>
</dbReference>
<evidence type="ECO:0000313" key="9">
    <source>
        <dbReference type="EMBL" id="KAJ9597995.1"/>
    </source>
</evidence>
<feature type="compositionally biased region" description="Low complexity" evidence="7">
    <location>
        <begin position="85"/>
        <end position="104"/>
    </location>
</feature>